<dbReference type="Gene3D" id="1.10.3720.10">
    <property type="entry name" value="MetI-like"/>
    <property type="match status" value="1"/>
</dbReference>
<evidence type="ECO:0000313" key="10">
    <source>
        <dbReference type="Proteomes" id="UP001526201"/>
    </source>
</evidence>
<evidence type="ECO:0000256" key="1">
    <source>
        <dbReference type="ARBA" id="ARBA00004651"/>
    </source>
</evidence>
<evidence type="ECO:0000256" key="5">
    <source>
        <dbReference type="ARBA" id="ARBA00022989"/>
    </source>
</evidence>
<keyword evidence="2 7" id="KW-0813">Transport</keyword>
<dbReference type="InterPro" id="IPR050366">
    <property type="entry name" value="BP-dependent_transpt_permease"/>
</dbReference>
<evidence type="ECO:0000256" key="6">
    <source>
        <dbReference type="ARBA" id="ARBA00023136"/>
    </source>
</evidence>
<dbReference type="PANTHER" id="PTHR43386">
    <property type="entry name" value="OLIGOPEPTIDE TRANSPORT SYSTEM PERMEASE PROTEIN APPC"/>
    <property type="match status" value="1"/>
</dbReference>
<dbReference type="SUPFAM" id="SSF161098">
    <property type="entry name" value="MetI-like"/>
    <property type="match status" value="1"/>
</dbReference>
<comment type="similarity">
    <text evidence="7">Belongs to the binding-protein-dependent transport system permease family.</text>
</comment>
<dbReference type="RefSeq" id="WP_264065587.1">
    <property type="nucleotide sequence ID" value="NZ_JACKTY010000012.1"/>
</dbReference>
<keyword evidence="3" id="KW-1003">Cell membrane</keyword>
<dbReference type="CDD" id="cd06261">
    <property type="entry name" value="TM_PBP2"/>
    <property type="match status" value="1"/>
</dbReference>
<reference evidence="9 10" key="1">
    <citation type="journal article" date="2022" name="BMC Genomics">
        <title>Comparative genome analysis of mycobacteria focusing on tRNA and non-coding RNA.</title>
        <authorList>
            <person name="Behra P.R.K."/>
            <person name="Pettersson B.M.F."/>
            <person name="Ramesh M."/>
            <person name="Das S."/>
            <person name="Dasgupta S."/>
            <person name="Kirsebom L.A."/>
        </authorList>
    </citation>
    <scope>NUCLEOTIDE SEQUENCE [LARGE SCALE GENOMIC DNA]</scope>
    <source>
        <strain evidence="9 10">DSM 44078</strain>
    </source>
</reference>
<keyword evidence="5 7" id="KW-1133">Transmembrane helix</keyword>
<dbReference type="PROSITE" id="PS50928">
    <property type="entry name" value="ABC_TM1"/>
    <property type="match status" value="1"/>
</dbReference>
<proteinExistence type="inferred from homology"/>
<evidence type="ECO:0000313" key="9">
    <source>
        <dbReference type="EMBL" id="MCV7224834.1"/>
    </source>
</evidence>
<comment type="subcellular location">
    <subcellularLocation>
        <location evidence="1 7">Cell membrane</location>
        <topology evidence="1 7">Multi-pass membrane protein</topology>
    </subcellularLocation>
</comment>
<gene>
    <name evidence="9" type="ORF">H7J73_02100</name>
</gene>
<organism evidence="9 10">
    <name type="scientific">Mycolicibacterium komossense</name>
    <dbReference type="NCBI Taxonomy" id="1779"/>
    <lineage>
        <taxon>Bacteria</taxon>
        <taxon>Bacillati</taxon>
        <taxon>Actinomycetota</taxon>
        <taxon>Actinomycetes</taxon>
        <taxon>Mycobacteriales</taxon>
        <taxon>Mycobacteriaceae</taxon>
        <taxon>Mycolicibacterium</taxon>
    </lineage>
</organism>
<name>A0ABT3C5T2_9MYCO</name>
<keyword evidence="10" id="KW-1185">Reference proteome</keyword>
<protein>
    <submittedName>
        <fullName evidence="9">ABC transporter permease</fullName>
    </submittedName>
</protein>
<dbReference type="EMBL" id="JACKTY010000012">
    <property type="protein sequence ID" value="MCV7224834.1"/>
    <property type="molecule type" value="Genomic_DNA"/>
</dbReference>
<feature type="transmembrane region" description="Helical" evidence="7">
    <location>
        <begin position="156"/>
        <end position="173"/>
    </location>
</feature>
<accession>A0ABT3C5T2</accession>
<dbReference type="Pfam" id="PF00528">
    <property type="entry name" value="BPD_transp_1"/>
    <property type="match status" value="1"/>
</dbReference>
<keyword evidence="4 7" id="KW-0812">Transmembrane</keyword>
<feature type="transmembrane region" description="Helical" evidence="7">
    <location>
        <begin position="212"/>
        <end position="238"/>
    </location>
</feature>
<feature type="transmembrane region" description="Helical" evidence="7">
    <location>
        <begin position="258"/>
        <end position="280"/>
    </location>
</feature>
<dbReference type="InterPro" id="IPR035906">
    <property type="entry name" value="MetI-like_sf"/>
</dbReference>
<comment type="caution">
    <text evidence="9">The sequence shown here is derived from an EMBL/GenBank/DDBJ whole genome shotgun (WGS) entry which is preliminary data.</text>
</comment>
<evidence type="ECO:0000259" key="8">
    <source>
        <dbReference type="PROSITE" id="PS50928"/>
    </source>
</evidence>
<evidence type="ECO:0000256" key="2">
    <source>
        <dbReference type="ARBA" id="ARBA00022448"/>
    </source>
</evidence>
<dbReference type="PANTHER" id="PTHR43386:SF25">
    <property type="entry name" value="PEPTIDE ABC TRANSPORTER PERMEASE PROTEIN"/>
    <property type="match status" value="1"/>
</dbReference>
<evidence type="ECO:0000256" key="7">
    <source>
        <dbReference type="RuleBase" id="RU363032"/>
    </source>
</evidence>
<feature type="transmembrane region" description="Helical" evidence="7">
    <location>
        <begin position="30"/>
        <end position="51"/>
    </location>
</feature>
<dbReference type="Proteomes" id="UP001526201">
    <property type="component" value="Unassembled WGS sequence"/>
</dbReference>
<feature type="domain" description="ABC transmembrane type-1" evidence="8">
    <location>
        <begin position="91"/>
        <end position="280"/>
    </location>
</feature>
<evidence type="ECO:0000256" key="4">
    <source>
        <dbReference type="ARBA" id="ARBA00022692"/>
    </source>
</evidence>
<sequence>MTVNVADGLTAAHAAPAVVRGRGGRAIRPAVWLSALFLLLVLAWAVVPTVFTSGTPFDTDIDAAVQAPSLQHWFGTDASGRDIYTRVVFGARSSLLIGIGATALALVAAVVFGFAAGLGGRFTDGAISRFLEVLLALPGLLLALVFIAMLGPGVSTEIVAVALGSAAGYAWMIRGQVIAVKDSGYVTAATALGHKRSRIIARHVFPNAMRPLVVLATMGVGQSIVWSSSLSFLGLGVAPPAPEWGAMLDAGRDFVSTAWWLELFPGLAIVGCTLSVTVLGRHLQQRLEGRLR</sequence>
<evidence type="ECO:0000256" key="3">
    <source>
        <dbReference type="ARBA" id="ARBA00022475"/>
    </source>
</evidence>
<feature type="transmembrane region" description="Helical" evidence="7">
    <location>
        <begin position="95"/>
        <end position="118"/>
    </location>
</feature>
<dbReference type="InterPro" id="IPR000515">
    <property type="entry name" value="MetI-like"/>
</dbReference>
<feature type="transmembrane region" description="Helical" evidence="7">
    <location>
        <begin position="130"/>
        <end position="150"/>
    </location>
</feature>
<keyword evidence="6 7" id="KW-0472">Membrane</keyword>